<evidence type="ECO:0000313" key="4">
    <source>
        <dbReference type="Proteomes" id="UP000218272"/>
    </source>
</evidence>
<dbReference type="SUPFAM" id="SSF52402">
    <property type="entry name" value="Adenine nucleotide alpha hydrolases-like"/>
    <property type="match status" value="2"/>
</dbReference>
<gene>
    <name evidence="3" type="ORF">SCLO_1002050</name>
</gene>
<organism evidence="3 4">
    <name type="scientific">Sphingobium cloacae</name>
    <dbReference type="NCBI Taxonomy" id="120107"/>
    <lineage>
        <taxon>Bacteria</taxon>
        <taxon>Pseudomonadati</taxon>
        <taxon>Pseudomonadota</taxon>
        <taxon>Alphaproteobacteria</taxon>
        <taxon>Sphingomonadales</taxon>
        <taxon>Sphingomonadaceae</taxon>
        <taxon>Sphingobium</taxon>
    </lineage>
</organism>
<dbReference type="PANTHER" id="PTHR46268:SF15">
    <property type="entry name" value="UNIVERSAL STRESS PROTEIN HP_0031"/>
    <property type="match status" value="1"/>
</dbReference>
<evidence type="ECO:0000256" key="1">
    <source>
        <dbReference type="ARBA" id="ARBA00008791"/>
    </source>
</evidence>
<dbReference type="Gene3D" id="3.40.50.12370">
    <property type="match status" value="1"/>
</dbReference>
<name>A0A1E1EYA5_9SPHN</name>
<dbReference type="InterPro" id="IPR006016">
    <property type="entry name" value="UspA"/>
</dbReference>
<dbReference type="OrthoDB" id="9804721at2"/>
<dbReference type="EMBL" id="AP017655">
    <property type="protein sequence ID" value="BAV63245.1"/>
    <property type="molecule type" value="Genomic_DNA"/>
</dbReference>
<feature type="domain" description="UspA" evidence="2">
    <location>
        <begin position="159"/>
        <end position="271"/>
    </location>
</feature>
<evidence type="ECO:0000313" key="3">
    <source>
        <dbReference type="EMBL" id="BAV63245.1"/>
    </source>
</evidence>
<keyword evidence="4" id="KW-1185">Reference proteome</keyword>
<dbReference type="Proteomes" id="UP000218272">
    <property type="component" value="Chromosome SCLO_1"/>
</dbReference>
<dbReference type="KEGG" id="sclo:SCLO_1002050"/>
<accession>A0A1E1EYA5</accession>
<dbReference type="Pfam" id="PF00582">
    <property type="entry name" value="Usp"/>
    <property type="match status" value="1"/>
</dbReference>
<dbReference type="RefSeq" id="WP_066516544.1">
    <property type="nucleotide sequence ID" value="NZ_AP017655.1"/>
</dbReference>
<proteinExistence type="inferred from homology"/>
<reference evidence="3 4" key="1">
    <citation type="submission" date="2016-10" db="EMBL/GenBank/DDBJ databases">
        <title>Complete Genome Sequence of the Nonylphenol-Degrading Bacterium Sphingobium cloacae JCM 10874T.</title>
        <authorList>
            <person name="Ootsuka M."/>
            <person name="Nishizawa T."/>
            <person name="Ohta H."/>
        </authorList>
    </citation>
    <scope>NUCLEOTIDE SEQUENCE [LARGE SCALE GENOMIC DNA]</scope>
    <source>
        <strain evidence="3 4">JCM 10874</strain>
    </source>
</reference>
<protein>
    <submittedName>
        <fullName evidence="3">Universal stress protein UspA</fullName>
    </submittedName>
</protein>
<dbReference type="PANTHER" id="PTHR46268">
    <property type="entry name" value="STRESS RESPONSE PROTEIN NHAX"/>
    <property type="match status" value="1"/>
</dbReference>
<sequence length="273" mass="29623">MTVKDILAIVDTGDADEQFLKDAREFARFHEAHLSVAILSVVPTPDYALAYAQPYFLLSDYVEAAGEKQAKVARIGERDGFEVRILSDDPGALLDKAPVQARYADLILFGPVDAYANKHLRRRLFENIALSSGRPVIVLPAQWTPRPFAHLAIGWNATREATRALGDALKLAQAGAKIDILVVDAKSSTKGHGSEPGADIARNLSRHGFDVTVHALFSEGENQSAVLTDFARQHRADLLIIGASAHSRLRELFLGGVTHDLIDGAPIPVLLGH</sequence>
<comment type="similarity">
    <text evidence="1">Belongs to the universal stress protein A family.</text>
</comment>
<evidence type="ECO:0000259" key="2">
    <source>
        <dbReference type="Pfam" id="PF00582"/>
    </source>
</evidence>
<dbReference type="AlphaFoldDB" id="A0A1E1EYA5"/>
<dbReference type="CDD" id="cd00293">
    <property type="entry name" value="USP-like"/>
    <property type="match status" value="1"/>
</dbReference>